<comment type="caution">
    <text evidence="1">The sequence shown here is derived from an EMBL/GenBank/DDBJ whole genome shotgun (WGS) entry which is preliminary data.</text>
</comment>
<dbReference type="EMBL" id="MU853223">
    <property type="protein sequence ID" value="KAK4129681.1"/>
    <property type="molecule type" value="Genomic_DNA"/>
</dbReference>
<evidence type="ECO:0000313" key="2">
    <source>
        <dbReference type="Proteomes" id="UP001302602"/>
    </source>
</evidence>
<protein>
    <submittedName>
        <fullName evidence="1">Uncharacterized protein</fullName>
    </submittedName>
</protein>
<organism evidence="1 2">
    <name type="scientific">Parathielavia appendiculata</name>
    <dbReference type="NCBI Taxonomy" id="2587402"/>
    <lineage>
        <taxon>Eukaryota</taxon>
        <taxon>Fungi</taxon>
        <taxon>Dikarya</taxon>
        <taxon>Ascomycota</taxon>
        <taxon>Pezizomycotina</taxon>
        <taxon>Sordariomycetes</taxon>
        <taxon>Sordariomycetidae</taxon>
        <taxon>Sordariales</taxon>
        <taxon>Chaetomiaceae</taxon>
        <taxon>Parathielavia</taxon>
    </lineage>
</organism>
<dbReference type="RefSeq" id="XP_062653452.1">
    <property type="nucleotide sequence ID" value="XM_062791948.1"/>
</dbReference>
<accession>A0AAN6Z9B0</accession>
<proteinExistence type="predicted"/>
<reference evidence="1" key="2">
    <citation type="submission" date="2023-05" db="EMBL/GenBank/DDBJ databases">
        <authorList>
            <consortium name="Lawrence Berkeley National Laboratory"/>
            <person name="Steindorff A."/>
            <person name="Hensen N."/>
            <person name="Bonometti L."/>
            <person name="Westerberg I."/>
            <person name="Brannstrom I.O."/>
            <person name="Guillou S."/>
            <person name="Cros-Aarteil S."/>
            <person name="Calhoun S."/>
            <person name="Haridas S."/>
            <person name="Kuo A."/>
            <person name="Mondo S."/>
            <person name="Pangilinan J."/>
            <person name="Riley R."/>
            <person name="Labutti K."/>
            <person name="Andreopoulos B."/>
            <person name="Lipzen A."/>
            <person name="Chen C."/>
            <person name="Yanf M."/>
            <person name="Daum C."/>
            <person name="Ng V."/>
            <person name="Clum A."/>
            <person name="Ohm R."/>
            <person name="Martin F."/>
            <person name="Silar P."/>
            <person name="Natvig D."/>
            <person name="Lalanne C."/>
            <person name="Gautier V."/>
            <person name="Ament-Velasquez S.L."/>
            <person name="Kruys A."/>
            <person name="Hutchinson M.I."/>
            <person name="Powell A.J."/>
            <person name="Barry K."/>
            <person name="Miller A.N."/>
            <person name="Grigoriev I.V."/>
            <person name="Debuchy R."/>
            <person name="Gladieux P."/>
            <person name="Thoren M.H."/>
            <person name="Johannesson H."/>
        </authorList>
    </citation>
    <scope>NUCLEOTIDE SEQUENCE</scope>
    <source>
        <strain evidence="1">CBS 731.68</strain>
    </source>
</reference>
<dbReference type="Proteomes" id="UP001302602">
    <property type="component" value="Unassembled WGS sequence"/>
</dbReference>
<name>A0AAN6Z9B0_9PEZI</name>
<sequence>MNLLKIAGVASLVSRAALRYATGRFLPLSRSWQFSCPCRRTIGSSTVRPVYYCVHYGCERRSARNLSVGQ</sequence>
<gene>
    <name evidence="1" type="ORF">N657DRAFT_640349</name>
</gene>
<keyword evidence="2" id="KW-1185">Reference proteome</keyword>
<evidence type="ECO:0000313" key="1">
    <source>
        <dbReference type="EMBL" id="KAK4129681.1"/>
    </source>
</evidence>
<dbReference type="AlphaFoldDB" id="A0AAN6Z9B0"/>
<dbReference type="GeneID" id="87828717"/>
<reference evidence="1" key="1">
    <citation type="journal article" date="2023" name="Mol. Phylogenet. Evol.">
        <title>Genome-scale phylogeny and comparative genomics of the fungal order Sordariales.</title>
        <authorList>
            <person name="Hensen N."/>
            <person name="Bonometti L."/>
            <person name="Westerberg I."/>
            <person name="Brannstrom I.O."/>
            <person name="Guillou S."/>
            <person name="Cros-Aarteil S."/>
            <person name="Calhoun S."/>
            <person name="Haridas S."/>
            <person name="Kuo A."/>
            <person name="Mondo S."/>
            <person name="Pangilinan J."/>
            <person name="Riley R."/>
            <person name="LaButti K."/>
            <person name="Andreopoulos B."/>
            <person name="Lipzen A."/>
            <person name="Chen C."/>
            <person name="Yan M."/>
            <person name="Daum C."/>
            <person name="Ng V."/>
            <person name="Clum A."/>
            <person name="Steindorff A."/>
            <person name="Ohm R.A."/>
            <person name="Martin F."/>
            <person name="Silar P."/>
            <person name="Natvig D.O."/>
            <person name="Lalanne C."/>
            <person name="Gautier V."/>
            <person name="Ament-Velasquez S.L."/>
            <person name="Kruys A."/>
            <person name="Hutchinson M.I."/>
            <person name="Powell A.J."/>
            <person name="Barry K."/>
            <person name="Miller A.N."/>
            <person name="Grigoriev I.V."/>
            <person name="Debuchy R."/>
            <person name="Gladieux P."/>
            <person name="Hiltunen Thoren M."/>
            <person name="Johannesson H."/>
        </authorList>
    </citation>
    <scope>NUCLEOTIDE SEQUENCE</scope>
    <source>
        <strain evidence="1">CBS 731.68</strain>
    </source>
</reference>